<reference evidence="1" key="1">
    <citation type="journal article" date="2020" name="Nature">
        <title>Giant virus diversity and host interactions through global metagenomics.</title>
        <authorList>
            <person name="Schulz F."/>
            <person name="Roux S."/>
            <person name="Paez-Espino D."/>
            <person name="Jungbluth S."/>
            <person name="Walsh D.A."/>
            <person name="Denef V.J."/>
            <person name="McMahon K.D."/>
            <person name="Konstantinidis K.T."/>
            <person name="Eloe-Fadrosh E.A."/>
            <person name="Kyrpides N.C."/>
            <person name="Woyke T."/>
        </authorList>
    </citation>
    <scope>NUCLEOTIDE SEQUENCE</scope>
    <source>
        <strain evidence="1">GVMAG-S-1101169-75</strain>
    </source>
</reference>
<organism evidence="1">
    <name type="scientific">viral metagenome</name>
    <dbReference type="NCBI Taxonomy" id="1070528"/>
    <lineage>
        <taxon>unclassified sequences</taxon>
        <taxon>metagenomes</taxon>
        <taxon>organismal metagenomes</taxon>
    </lineage>
</organism>
<evidence type="ECO:0000313" key="1">
    <source>
        <dbReference type="EMBL" id="QHU11884.1"/>
    </source>
</evidence>
<dbReference type="AlphaFoldDB" id="A0A6C0K6Z3"/>
<sequence>MNTQTQPQQRKVSEAGKRMLATTLRAMMSHNQKNLVEHARTKDPSKQTIAEREALQVYKSVDQTKARASSF</sequence>
<proteinExistence type="predicted"/>
<name>A0A6C0K6Z3_9ZZZZ</name>
<protein>
    <submittedName>
        <fullName evidence="1">Uncharacterized protein</fullName>
    </submittedName>
</protein>
<accession>A0A6C0K6Z3</accession>
<dbReference type="EMBL" id="MN740791">
    <property type="protein sequence ID" value="QHU11884.1"/>
    <property type="molecule type" value="Genomic_DNA"/>
</dbReference>